<dbReference type="OrthoDB" id="2404998at2"/>
<protein>
    <recommendedName>
        <fullName evidence="3">Peptidyl-prolyl cis-trans isomerase</fullName>
    </recommendedName>
</protein>
<keyword evidence="2" id="KW-1185">Reference proteome</keyword>
<name>A0A516KF60_9BACI</name>
<dbReference type="AlphaFoldDB" id="A0A516KF60"/>
<organism evidence="1 2">
    <name type="scientific">Radiobacillus deserti</name>
    <dbReference type="NCBI Taxonomy" id="2594883"/>
    <lineage>
        <taxon>Bacteria</taxon>
        <taxon>Bacillati</taxon>
        <taxon>Bacillota</taxon>
        <taxon>Bacilli</taxon>
        <taxon>Bacillales</taxon>
        <taxon>Bacillaceae</taxon>
        <taxon>Radiobacillus</taxon>
    </lineage>
</organism>
<evidence type="ECO:0000313" key="2">
    <source>
        <dbReference type="Proteomes" id="UP000315215"/>
    </source>
</evidence>
<evidence type="ECO:0008006" key="3">
    <source>
        <dbReference type="Google" id="ProtNLM"/>
    </source>
</evidence>
<reference evidence="1 2" key="1">
    <citation type="submission" date="2019-07" db="EMBL/GenBank/DDBJ databases">
        <authorList>
            <person name="Li J."/>
        </authorList>
    </citation>
    <scope>NUCLEOTIDE SEQUENCE [LARGE SCALE GENOMIC DNA]</scope>
    <source>
        <strain evidence="1 2">TKL69</strain>
    </source>
</reference>
<proteinExistence type="predicted"/>
<dbReference type="EMBL" id="CP041666">
    <property type="protein sequence ID" value="QDP40051.1"/>
    <property type="molecule type" value="Genomic_DNA"/>
</dbReference>
<evidence type="ECO:0000313" key="1">
    <source>
        <dbReference type="EMBL" id="QDP40051.1"/>
    </source>
</evidence>
<dbReference type="Proteomes" id="UP000315215">
    <property type="component" value="Chromosome"/>
</dbReference>
<sequence>MIVEIEGKVKYPITLDPTVWIFDDRKIELEQAFKPDLSQENTADELEIASTRFDREVYQEKVKPPVHRTVAKHNRKDLLKKSYVMPILDFLNTAEIESDATRVELVTKNGKESISIDQLKNSFLLFSNEGKPLTEDGPIHLYFKDGSNQKYPIKGITRIILT</sequence>
<dbReference type="RefSeq" id="WP_143893251.1">
    <property type="nucleotide sequence ID" value="NZ_CP041666.1"/>
</dbReference>
<accession>A0A516KF60</accession>
<gene>
    <name evidence="1" type="ORF">FN924_07665</name>
</gene>
<dbReference type="KEGG" id="aqt:FN924_07665"/>